<evidence type="ECO:0000313" key="2">
    <source>
        <dbReference type="Proteomes" id="UP001152531"/>
    </source>
</evidence>
<gene>
    <name evidence="1" type="ORF">CLIB1444_01S16820</name>
</gene>
<reference evidence="1" key="1">
    <citation type="submission" date="2022-06" db="EMBL/GenBank/DDBJ databases">
        <authorList>
            <person name="Legras J.-L."/>
            <person name="Devillers H."/>
            <person name="Grondin C."/>
        </authorList>
    </citation>
    <scope>NUCLEOTIDE SEQUENCE</scope>
    <source>
        <strain evidence="1">CLIB 1444</strain>
    </source>
</reference>
<protein>
    <submittedName>
        <fullName evidence="1">AP-1 complex subunit gamma-1</fullName>
    </submittedName>
</protein>
<accession>A0ACA9Y1R1</accession>
<name>A0ACA9Y1R1_9ASCO</name>
<proteinExistence type="predicted"/>
<comment type="caution">
    <text evidence="1">The sequence shown here is derived from an EMBL/GenBank/DDBJ whole genome shotgun (WGS) entry which is preliminary data.</text>
</comment>
<keyword evidence="2" id="KW-1185">Reference proteome</keyword>
<sequence>MASLKSFIKAVRKAKTIADERNVVMKESASIRTSFKDTNLDQNSRRISISKLLYLYIMGEKTHFGQVECIKLLASPRFTDKRLGYLATMLLLDENQEVLTLLTNSLDNDMQHNNSYVNSLALCCLGNLASPELARDLYTNVEKLMGSSNPYLRKKALIVAAKLIDKDPELGEFFIDKLPQLIIDKNSGVLLGCLALIKSLYNTPSFQPTLIKLSNKLLSILKKLITSGYNPDYDVLGINDPFLQTELIAILRLFSTNQAFNQVDEFNDILTQICSIEIGKNVNHAILYECIRTIFLVGSDQSLKILAINILGKFLTTKDNNTRYIALNTLLKVINIEPQAVQRHRSIIVGCLNDGDISIRRRSLELTFAILNESNIRVLIKEILKFLTFTNDNDLKPFIIQQLILSIDKYSPNDSWKFDNFIKILQISSNFINLQYISQILGNLIRVPNDLKASVIEKVHKSFAEAEIKNQFGLSIVIIWSLGEYYDIISNPEINETSILSLFKDIINNSVYSTSERDHLINYALIACIKLSSKFSNTASLESLRKLLLENTSNTNLEIQIRSIEFSELLTTDSKLKKSILSKVPPPPIKERQMLSLTQNEPTTKVKSQTPEPNDLLDLAQESKNDLLSDIFDSKPKPAKNDILDLFDSVPKQAPTNVGIKAFENSDLSLTFIPKQISNGQAAIDSKIITTKTIENLQFLIAVPKSQKLTISTNPNTNMMMVNSGDLVLQNIKLTGKEGSKIKFRIKISYNVNGEAVNQQFDFSGFEQNL</sequence>
<dbReference type="EMBL" id="CALSDN010000001">
    <property type="protein sequence ID" value="CAH6718892.1"/>
    <property type="molecule type" value="Genomic_DNA"/>
</dbReference>
<dbReference type="Proteomes" id="UP001152531">
    <property type="component" value="Unassembled WGS sequence"/>
</dbReference>
<evidence type="ECO:0000313" key="1">
    <source>
        <dbReference type="EMBL" id="CAH6718892.1"/>
    </source>
</evidence>
<organism evidence="1 2">
    <name type="scientific">[Candida] jaroonii</name>
    <dbReference type="NCBI Taxonomy" id="467808"/>
    <lineage>
        <taxon>Eukaryota</taxon>
        <taxon>Fungi</taxon>
        <taxon>Dikarya</taxon>
        <taxon>Ascomycota</taxon>
        <taxon>Saccharomycotina</taxon>
        <taxon>Pichiomycetes</taxon>
        <taxon>Debaryomycetaceae</taxon>
        <taxon>Yamadazyma</taxon>
    </lineage>
</organism>